<evidence type="ECO:0000313" key="2">
    <source>
        <dbReference type="Proteomes" id="UP000054837"/>
    </source>
</evidence>
<dbReference type="EMBL" id="LQBL01000028">
    <property type="protein sequence ID" value="KUG53318.1"/>
    <property type="molecule type" value="Genomic_DNA"/>
</dbReference>
<dbReference type="RefSeq" id="WP_058891327.1">
    <property type="nucleotide sequence ID" value="NZ_LQBL01000028.1"/>
</dbReference>
<gene>
    <name evidence="1" type="ORF">AVL62_00450</name>
</gene>
<organism evidence="1 2">
    <name type="scientific">Serinicoccus chungangensis</name>
    <dbReference type="NCBI Taxonomy" id="767452"/>
    <lineage>
        <taxon>Bacteria</taxon>
        <taxon>Bacillati</taxon>
        <taxon>Actinomycetota</taxon>
        <taxon>Actinomycetes</taxon>
        <taxon>Micrococcales</taxon>
        <taxon>Ornithinimicrobiaceae</taxon>
        <taxon>Serinicoccus</taxon>
    </lineage>
</organism>
<dbReference type="Proteomes" id="UP000054837">
    <property type="component" value="Unassembled WGS sequence"/>
</dbReference>
<dbReference type="OrthoDB" id="4724472at2"/>
<evidence type="ECO:0008006" key="3">
    <source>
        <dbReference type="Google" id="ProtNLM"/>
    </source>
</evidence>
<name>A0A0W8I560_9MICO</name>
<proteinExistence type="predicted"/>
<dbReference type="AlphaFoldDB" id="A0A0W8I560"/>
<keyword evidence="2" id="KW-1185">Reference proteome</keyword>
<evidence type="ECO:0000313" key="1">
    <source>
        <dbReference type="EMBL" id="KUG53318.1"/>
    </source>
</evidence>
<reference evidence="1 2" key="1">
    <citation type="submission" date="2015-12" db="EMBL/GenBank/DDBJ databases">
        <title>Serinicoccus chungangenesis strain CD08_5 genome sequencing and assembly.</title>
        <authorList>
            <person name="Chander A.M."/>
            <person name="Kaur G."/>
            <person name="Nair G.R."/>
            <person name="Dhawan D.K."/>
            <person name="Kochhar R.K."/>
            <person name="Mayilraj S."/>
            <person name="Bhadada S.K."/>
        </authorList>
    </citation>
    <scope>NUCLEOTIDE SEQUENCE [LARGE SCALE GENOMIC DNA]</scope>
    <source>
        <strain evidence="1 2">CD08_5</strain>
    </source>
</reference>
<comment type="caution">
    <text evidence="1">The sequence shown here is derived from an EMBL/GenBank/DDBJ whole genome shotgun (WGS) entry which is preliminary data.</text>
</comment>
<sequence>MSQRAAPVVIGVYDADGGVLGEAAYLWGKVRGTAHCSLCDITHSPVRRKKEWDALVARLDATVELRHRNELTAAQSAAALQAGLPVVLVADLERQGYDVLLDADDLEGTGGDVTAFGDLLRERLAAR</sequence>
<dbReference type="STRING" id="767452.AVL62_00450"/>
<protein>
    <recommendedName>
        <fullName evidence="3">GTPase</fullName>
    </recommendedName>
</protein>
<accession>A0A0W8I560</accession>